<dbReference type="Proteomes" id="UP000630660">
    <property type="component" value="Unassembled WGS sequence"/>
</dbReference>
<dbReference type="PANTHER" id="PTHR45641">
    <property type="entry name" value="TETRATRICOPEPTIDE REPEAT PROTEIN (AFU_ORTHOLOGUE AFUA_6G03870)"/>
    <property type="match status" value="1"/>
</dbReference>
<sequence>MKRMVFVSIVVLLVTPAVLSARTGRLGFRAYVSPETDSVTKEAERLMKWGQYEEAAGMLETKITDAMQSGDSVELCLFLNRASEAYLRSGNITTATERAETALELCRELPKGQAKLAALSLQSLGNAHLVAEDFDKALEVYEQALKIGVNALGSEDPAVAEAHMKIGALYIEQGEYREGWSHFRKAIEIRRISQGVRHPEVALSHIRIGAICNEHGFYPQSLNNYQKALEIQLERFEDDHPSVAVTCNLIGRTYRNMGETDSALFYLEKSVELLEASLSRVETAEQLELAIIKVSEQYQPLISLLLEEGRTEEAFGYIERSKLKELKEAFEERYEIDLGTGEMKENLDESQRLAGELEELEEQLAEEQAKPDSLRDDEIIADLSQTLAETKEEYFTIAAQIQSDPDYAFAVRVNPTDIGVLRGDLPEGQKLLMIYSSDEELYLFCVSRDGYEVKTVPVTQDSLDYLVSRCRELCSAEKAQELYNKGMLFSWSWEDDGAKPYDEEVRPLISVLSALYDYLVEPFEVELESAEIVTFVPSG</sequence>
<evidence type="ECO:0000256" key="1">
    <source>
        <dbReference type="ARBA" id="ARBA00022737"/>
    </source>
</evidence>
<dbReference type="Pfam" id="PF13181">
    <property type="entry name" value="TPR_8"/>
    <property type="match status" value="1"/>
</dbReference>
<dbReference type="PROSITE" id="PS50005">
    <property type="entry name" value="TPR"/>
    <property type="match status" value="2"/>
</dbReference>
<comment type="caution">
    <text evidence="5">The sequence shown here is derived from an EMBL/GenBank/DDBJ whole genome shotgun (WGS) entry which is preliminary data.</text>
</comment>
<dbReference type="AlphaFoldDB" id="A0A9D5K951"/>
<reference evidence="5" key="1">
    <citation type="submission" date="2019-11" db="EMBL/GenBank/DDBJ databases">
        <title>Microbial mats filling the niche in hypersaline microbial mats.</title>
        <authorList>
            <person name="Wong H.L."/>
            <person name="Macleod F.I."/>
            <person name="White R.A. III"/>
            <person name="Burns B.P."/>
        </authorList>
    </citation>
    <scope>NUCLEOTIDE SEQUENCE</scope>
    <source>
        <strain evidence="5">Bin_327</strain>
    </source>
</reference>
<dbReference type="Pfam" id="PF13424">
    <property type="entry name" value="TPR_12"/>
    <property type="match status" value="2"/>
</dbReference>
<dbReference type="InterPro" id="IPR011990">
    <property type="entry name" value="TPR-like_helical_dom_sf"/>
</dbReference>
<organism evidence="5 6">
    <name type="scientific">candidate division WOR-3 bacterium</name>
    <dbReference type="NCBI Taxonomy" id="2052148"/>
    <lineage>
        <taxon>Bacteria</taxon>
        <taxon>Bacteria division WOR-3</taxon>
    </lineage>
</organism>
<evidence type="ECO:0000256" key="4">
    <source>
        <dbReference type="SAM" id="Coils"/>
    </source>
</evidence>
<feature type="coiled-coil region" evidence="4">
    <location>
        <begin position="343"/>
        <end position="377"/>
    </location>
</feature>
<evidence type="ECO:0000313" key="5">
    <source>
        <dbReference type="EMBL" id="MBD3364622.1"/>
    </source>
</evidence>
<accession>A0A9D5K951</accession>
<protein>
    <submittedName>
        <fullName evidence="5">Tetratricopeptide repeat protein</fullName>
    </submittedName>
</protein>
<keyword evidence="2 3" id="KW-0802">TPR repeat</keyword>
<dbReference type="SUPFAM" id="SSF48452">
    <property type="entry name" value="TPR-like"/>
    <property type="match status" value="1"/>
</dbReference>
<evidence type="ECO:0000256" key="2">
    <source>
        <dbReference type="ARBA" id="ARBA00022803"/>
    </source>
</evidence>
<evidence type="ECO:0000256" key="3">
    <source>
        <dbReference type="PROSITE-ProRule" id="PRU00339"/>
    </source>
</evidence>
<evidence type="ECO:0000313" key="6">
    <source>
        <dbReference type="Proteomes" id="UP000630660"/>
    </source>
</evidence>
<keyword evidence="4" id="KW-0175">Coiled coil</keyword>
<name>A0A9D5K951_UNCW3</name>
<dbReference type="EMBL" id="WJKJ01000169">
    <property type="protein sequence ID" value="MBD3364622.1"/>
    <property type="molecule type" value="Genomic_DNA"/>
</dbReference>
<keyword evidence="1" id="KW-0677">Repeat</keyword>
<gene>
    <name evidence="5" type="ORF">GF359_05355</name>
</gene>
<dbReference type="SMART" id="SM00028">
    <property type="entry name" value="TPR"/>
    <property type="match status" value="5"/>
</dbReference>
<feature type="non-terminal residue" evidence="5">
    <location>
        <position position="539"/>
    </location>
</feature>
<feature type="repeat" description="TPR" evidence="3">
    <location>
        <begin position="118"/>
        <end position="151"/>
    </location>
</feature>
<dbReference type="InterPro" id="IPR019734">
    <property type="entry name" value="TPR_rpt"/>
</dbReference>
<proteinExistence type="predicted"/>
<dbReference type="PANTHER" id="PTHR45641:SF19">
    <property type="entry name" value="NEPHROCYSTIN-3"/>
    <property type="match status" value="1"/>
</dbReference>
<feature type="repeat" description="TPR" evidence="3">
    <location>
        <begin position="160"/>
        <end position="193"/>
    </location>
</feature>
<dbReference type="Gene3D" id="1.25.40.10">
    <property type="entry name" value="Tetratricopeptide repeat domain"/>
    <property type="match status" value="2"/>
</dbReference>